<evidence type="ECO:0000313" key="2">
    <source>
        <dbReference type="EMBL" id="GGH98484.1"/>
    </source>
</evidence>
<feature type="region of interest" description="Disordered" evidence="1">
    <location>
        <begin position="1"/>
        <end position="34"/>
    </location>
</feature>
<evidence type="ECO:0000313" key="3">
    <source>
        <dbReference type="Proteomes" id="UP000643279"/>
    </source>
</evidence>
<keyword evidence="3" id="KW-1185">Reference proteome</keyword>
<proteinExistence type="predicted"/>
<comment type="caution">
    <text evidence="2">The sequence shown here is derived from an EMBL/GenBank/DDBJ whole genome shotgun (WGS) entry which is preliminary data.</text>
</comment>
<sequence>MVADQQHSHGFFDQQFSAAPRNEDPGPNQNMPACELCPAQDVLKGDAFHPAPDIPDKFRVT</sequence>
<name>A0ABQ2AWY8_9MICC</name>
<protein>
    <submittedName>
        <fullName evidence="2">Uncharacterized protein</fullName>
    </submittedName>
</protein>
<organism evidence="2 3">
    <name type="scientific">Arthrobacter liuii</name>
    <dbReference type="NCBI Taxonomy" id="1476996"/>
    <lineage>
        <taxon>Bacteria</taxon>
        <taxon>Bacillati</taxon>
        <taxon>Actinomycetota</taxon>
        <taxon>Actinomycetes</taxon>
        <taxon>Micrococcales</taxon>
        <taxon>Micrococcaceae</taxon>
        <taxon>Arthrobacter</taxon>
    </lineage>
</organism>
<evidence type="ECO:0000256" key="1">
    <source>
        <dbReference type="SAM" id="MobiDB-lite"/>
    </source>
</evidence>
<dbReference type="EMBL" id="BMFW01000017">
    <property type="protein sequence ID" value="GGH98484.1"/>
    <property type="molecule type" value="Genomic_DNA"/>
</dbReference>
<accession>A0ABQ2AWY8</accession>
<reference evidence="3" key="1">
    <citation type="journal article" date="2019" name="Int. J. Syst. Evol. Microbiol.">
        <title>The Global Catalogue of Microorganisms (GCM) 10K type strain sequencing project: providing services to taxonomists for standard genome sequencing and annotation.</title>
        <authorList>
            <consortium name="The Broad Institute Genomics Platform"/>
            <consortium name="The Broad Institute Genome Sequencing Center for Infectious Disease"/>
            <person name="Wu L."/>
            <person name="Ma J."/>
        </authorList>
    </citation>
    <scope>NUCLEOTIDE SEQUENCE [LARGE SCALE GENOMIC DNA]</scope>
    <source>
        <strain evidence="3">CGMCC 1.12778</strain>
    </source>
</reference>
<dbReference type="Proteomes" id="UP000643279">
    <property type="component" value="Unassembled WGS sequence"/>
</dbReference>
<gene>
    <name evidence="2" type="ORF">GCM10007170_31130</name>
</gene>